<dbReference type="EMBL" id="FTOA01000007">
    <property type="protein sequence ID" value="SIT11080.1"/>
    <property type="molecule type" value="Genomic_DNA"/>
</dbReference>
<dbReference type="Pfam" id="PF11233">
    <property type="entry name" value="DUF3035"/>
    <property type="match status" value="1"/>
</dbReference>
<evidence type="ECO:0000256" key="2">
    <source>
        <dbReference type="SAM" id="SignalP"/>
    </source>
</evidence>
<feature type="signal peptide" evidence="2">
    <location>
        <begin position="1"/>
        <end position="20"/>
    </location>
</feature>
<dbReference type="OrthoDB" id="8478256at2"/>
<organism evidence="3 4">
    <name type="scientific">Insolitispirillum peregrinum</name>
    <dbReference type="NCBI Taxonomy" id="80876"/>
    <lineage>
        <taxon>Bacteria</taxon>
        <taxon>Pseudomonadati</taxon>
        <taxon>Pseudomonadota</taxon>
        <taxon>Alphaproteobacteria</taxon>
        <taxon>Rhodospirillales</taxon>
        <taxon>Novispirillaceae</taxon>
        <taxon>Insolitispirillum</taxon>
    </lineage>
</organism>
<feature type="chain" id="PRO_5011958583" evidence="2">
    <location>
        <begin position="21"/>
        <end position="186"/>
    </location>
</feature>
<feature type="compositionally biased region" description="Basic and acidic residues" evidence="1">
    <location>
        <begin position="59"/>
        <end position="70"/>
    </location>
</feature>
<gene>
    <name evidence="3" type="ORF">SAMN05421779_10736</name>
</gene>
<dbReference type="STRING" id="80876.SAMN05421779_10736"/>
<protein>
    <submittedName>
        <fullName evidence="3">Beta-barrel assembly machine subunit BamF</fullName>
    </submittedName>
</protein>
<accession>A0A1N7PKR9</accession>
<dbReference type="PROSITE" id="PS51257">
    <property type="entry name" value="PROKAR_LIPOPROTEIN"/>
    <property type="match status" value="1"/>
</dbReference>
<dbReference type="AlphaFoldDB" id="A0A1N7PKR9"/>
<keyword evidence="2" id="KW-0732">Signal</keyword>
<evidence type="ECO:0000313" key="3">
    <source>
        <dbReference type="EMBL" id="SIT11080.1"/>
    </source>
</evidence>
<keyword evidence="4" id="KW-1185">Reference proteome</keyword>
<sequence length="186" mass="20070">MSRRFVASVCCLIAASVALSACGNARKTLGLEKKAPDEFAVVARAPLALPPDFQLRPPEPGKDRPQEKSTSDQARASMMGSGGTGYGYGTSQSAGESAFLRQAGADRAQSDIRQVVNRESSTLAEESRTFTDKLIFWRDEEPPGTIVNAEEEAKRLRNSQALGQPVNEGNVPSIERKEKALLEGLF</sequence>
<proteinExistence type="predicted"/>
<dbReference type="RefSeq" id="WP_076401647.1">
    <property type="nucleotide sequence ID" value="NZ_FTOA01000007.1"/>
</dbReference>
<dbReference type="Proteomes" id="UP000185678">
    <property type="component" value="Unassembled WGS sequence"/>
</dbReference>
<dbReference type="InterPro" id="IPR021395">
    <property type="entry name" value="DUF3035"/>
</dbReference>
<evidence type="ECO:0000256" key="1">
    <source>
        <dbReference type="SAM" id="MobiDB-lite"/>
    </source>
</evidence>
<evidence type="ECO:0000313" key="4">
    <source>
        <dbReference type="Proteomes" id="UP000185678"/>
    </source>
</evidence>
<name>A0A1N7PKR9_9PROT</name>
<reference evidence="3 4" key="1">
    <citation type="submission" date="2017-01" db="EMBL/GenBank/DDBJ databases">
        <authorList>
            <person name="Mah S.A."/>
            <person name="Swanson W.J."/>
            <person name="Moy G.W."/>
            <person name="Vacquier V.D."/>
        </authorList>
    </citation>
    <scope>NUCLEOTIDE SEQUENCE [LARGE SCALE GENOMIC DNA]</scope>
    <source>
        <strain evidence="3 4">DSM 11589</strain>
    </source>
</reference>
<feature type="region of interest" description="Disordered" evidence="1">
    <location>
        <begin position="50"/>
        <end position="91"/>
    </location>
</feature>